<dbReference type="Proteomes" id="UP000007266">
    <property type="component" value="Linkage group 5"/>
</dbReference>
<dbReference type="AlphaFoldDB" id="D6WJ93"/>
<gene>
    <name evidence="1" type="primary">GLEAN_14745</name>
    <name evidence="1" type="ORF">TcasGA2_TC014745</name>
</gene>
<evidence type="ECO:0000313" key="1">
    <source>
        <dbReference type="EMBL" id="EFA04443.1"/>
    </source>
</evidence>
<keyword evidence="2" id="KW-1185">Reference proteome</keyword>
<reference evidence="1 2" key="2">
    <citation type="journal article" date="2010" name="Nucleic Acids Res.">
        <title>BeetleBase in 2010: revisions to provide comprehensive genomic information for Tribolium castaneum.</title>
        <authorList>
            <person name="Kim H.S."/>
            <person name="Murphy T."/>
            <person name="Xia J."/>
            <person name="Caragea D."/>
            <person name="Park Y."/>
            <person name="Beeman R.W."/>
            <person name="Lorenzen M.D."/>
            <person name="Butcher S."/>
            <person name="Manak J.R."/>
            <person name="Brown S.J."/>
        </authorList>
    </citation>
    <scope>GENOME REANNOTATION</scope>
    <source>
        <strain evidence="1 2">Georgia GA2</strain>
    </source>
</reference>
<protein>
    <submittedName>
        <fullName evidence="1">Uncharacterized protein</fullName>
    </submittedName>
</protein>
<reference evidence="1 2" key="1">
    <citation type="journal article" date="2008" name="Nature">
        <title>The genome of the model beetle and pest Tribolium castaneum.</title>
        <authorList>
            <consortium name="Tribolium Genome Sequencing Consortium"/>
            <person name="Richards S."/>
            <person name="Gibbs R.A."/>
            <person name="Weinstock G.M."/>
            <person name="Brown S.J."/>
            <person name="Denell R."/>
            <person name="Beeman R.W."/>
            <person name="Gibbs R."/>
            <person name="Beeman R.W."/>
            <person name="Brown S.J."/>
            <person name="Bucher G."/>
            <person name="Friedrich M."/>
            <person name="Grimmelikhuijzen C.J."/>
            <person name="Klingler M."/>
            <person name="Lorenzen M."/>
            <person name="Richards S."/>
            <person name="Roth S."/>
            <person name="Schroder R."/>
            <person name="Tautz D."/>
            <person name="Zdobnov E.M."/>
            <person name="Muzny D."/>
            <person name="Gibbs R.A."/>
            <person name="Weinstock G.M."/>
            <person name="Attaway T."/>
            <person name="Bell S."/>
            <person name="Buhay C.J."/>
            <person name="Chandrabose M.N."/>
            <person name="Chavez D."/>
            <person name="Clerk-Blankenburg K.P."/>
            <person name="Cree A."/>
            <person name="Dao M."/>
            <person name="Davis C."/>
            <person name="Chacko J."/>
            <person name="Dinh H."/>
            <person name="Dugan-Rocha S."/>
            <person name="Fowler G."/>
            <person name="Garner T.T."/>
            <person name="Garnes J."/>
            <person name="Gnirke A."/>
            <person name="Hawes A."/>
            <person name="Hernandez J."/>
            <person name="Hines S."/>
            <person name="Holder M."/>
            <person name="Hume J."/>
            <person name="Jhangiani S.N."/>
            <person name="Joshi V."/>
            <person name="Khan Z.M."/>
            <person name="Jackson L."/>
            <person name="Kovar C."/>
            <person name="Kowis A."/>
            <person name="Lee S."/>
            <person name="Lewis L.R."/>
            <person name="Margolis J."/>
            <person name="Morgan M."/>
            <person name="Nazareth L.V."/>
            <person name="Nguyen N."/>
            <person name="Okwuonu G."/>
            <person name="Parker D."/>
            <person name="Richards S."/>
            <person name="Ruiz S.J."/>
            <person name="Santibanez J."/>
            <person name="Savard J."/>
            <person name="Scherer S.E."/>
            <person name="Schneider B."/>
            <person name="Sodergren E."/>
            <person name="Tautz D."/>
            <person name="Vattahil S."/>
            <person name="Villasana D."/>
            <person name="White C.S."/>
            <person name="Wright R."/>
            <person name="Park Y."/>
            <person name="Beeman R.W."/>
            <person name="Lord J."/>
            <person name="Oppert B."/>
            <person name="Lorenzen M."/>
            <person name="Brown S."/>
            <person name="Wang L."/>
            <person name="Savard J."/>
            <person name="Tautz D."/>
            <person name="Richards S."/>
            <person name="Weinstock G."/>
            <person name="Gibbs R.A."/>
            <person name="Liu Y."/>
            <person name="Worley K."/>
            <person name="Weinstock G."/>
            <person name="Elsik C.G."/>
            <person name="Reese J.T."/>
            <person name="Elhaik E."/>
            <person name="Landan G."/>
            <person name="Graur D."/>
            <person name="Arensburger P."/>
            <person name="Atkinson P."/>
            <person name="Beeman R.W."/>
            <person name="Beidler J."/>
            <person name="Brown S.J."/>
            <person name="Demuth J.P."/>
            <person name="Drury D.W."/>
            <person name="Du Y.Z."/>
            <person name="Fujiwara H."/>
            <person name="Lorenzen M."/>
            <person name="Maselli V."/>
            <person name="Osanai M."/>
            <person name="Park Y."/>
            <person name="Robertson H.M."/>
            <person name="Tu Z."/>
            <person name="Wang J.J."/>
            <person name="Wang S."/>
            <person name="Richards S."/>
            <person name="Song H."/>
            <person name="Zhang L."/>
            <person name="Sodergren E."/>
            <person name="Werner D."/>
            <person name="Stanke M."/>
            <person name="Morgenstern B."/>
            <person name="Solovyev V."/>
            <person name="Kosarev P."/>
            <person name="Brown G."/>
            <person name="Chen H.C."/>
            <person name="Ermolaeva O."/>
            <person name="Hlavina W."/>
            <person name="Kapustin Y."/>
            <person name="Kiryutin B."/>
            <person name="Kitts P."/>
            <person name="Maglott D."/>
            <person name="Pruitt K."/>
            <person name="Sapojnikov V."/>
            <person name="Souvorov A."/>
            <person name="Mackey A.J."/>
            <person name="Waterhouse R.M."/>
            <person name="Wyder S."/>
            <person name="Zdobnov E.M."/>
            <person name="Zdobnov E.M."/>
            <person name="Wyder S."/>
            <person name="Kriventseva E.V."/>
            <person name="Kadowaki T."/>
            <person name="Bork P."/>
            <person name="Aranda M."/>
            <person name="Bao R."/>
            <person name="Beermann A."/>
            <person name="Berns N."/>
            <person name="Bolognesi R."/>
            <person name="Bonneton F."/>
            <person name="Bopp D."/>
            <person name="Brown S.J."/>
            <person name="Bucher G."/>
            <person name="Butts T."/>
            <person name="Chaumot A."/>
            <person name="Denell R.E."/>
            <person name="Ferrier D.E."/>
            <person name="Friedrich M."/>
            <person name="Gordon C.M."/>
            <person name="Jindra M."/>
            <person name="Klingler M."/>
            <person name="Lan Q."/>
            <person name="Lattorff H.M."/>
            <person name="Laudet V."/>
            <person name="von Levetsow C."/>
            <person name="Liu Z."/>
            <person name="Lutz R."/>
            <person name="Lynch J.A."/>
            <person name="da Fonseca R.N."/>
            <person name="Posnien N."/>
            <person name="Reuter R."/>
            <person name="Roth S."/>
            <person name="Savard J."/>
            <person name="Schinko J.B."/>
            <person name="Schmitt C."/>
            <person name="Schoppmeier M."/>
            <person name="Schroder R."/>
            <person name="Shippy T.D."/>
            <person name="Simonnet F."/>
            <person name="Marques-Souza H."/>
            <person name="Tautz D."/>
            <person name="Tomoyasu Y."/>
            <person name="Trauner J."/>
            <person name="Van der Zee M."/>
            <person name="Vervoort M."/>
            <person name="Wittkopp N."/>
            <person name="Wimmer E.A."/>
            <person name="Yang X."/>
            <person name="Jones A.K."/>
            <person name="Sattelle D.B."/>
            <person name="Ebert P.R."/>
            <person name="Nelson D."/>
            <person name="Scott J.G."/>
            <person name="Beeman R.W."/>
            <person name="Muthukrishnan S."/>
            <person name="Kramer K.J."/>
            <person name="Arakane Y."/>
            <person name="Beeman R.W."/>
            <person name="Zhu Q."/>
            <person name="Hogenkamp D."/>
            <person name="Dixit R."/>
            <person name="Oppert B."/>
            <person name="Jiang H."/>
            <person name="Zou Z."/>
            <person name="Marshall J."/>
            <person name="Elpidina E."/>
            <person name="Vinokurov K."/>
            <person name="Oppert C."/>
            <person name="Zou Z."/>
            <person name="Evans J."/>
            <person name="Lu Z."/>
            <person name="Zhao P."/>
            <person name="Sumathipala N."/>
            <person name="Altincicek B."/>
            <person name="Vilcinskas A."/>
            <person name="Williams M."/>
            <person name="Hultmark D."/>
            <person name="Hetru C."/>
            <person name="Jiang H."/>
            <person name="Grimmelikhuijzen C.J."/>
            <person name="Hauser F."/>
            <person name="Cazzamali G."/>
            <person name="Williamson M."/>
            <person name="Park Y."/>
            <person name="Li B."/>
            <person name="Tanaka Y."/>
            <person name="Predel R."/>
            <person name="Neupert S."/>
            <person name="Schachtner J."/>
            <person name="Verleyen P."/>
            <person name="Raible F."/>
            <person name="Bork P."/>
            <person name="Friedrich M."/>
            <person name="Walden K.K."/>
            <person name="Robertson H.M."/>
            <person name="Angeli S."/>
            <person name="Foret S."/>
            <person name="Bucher G."/>
            <person name="Schuetz S."/>
            <person name="Maleszka R."/>
            <person name="Wimmer E.A."/>
            <person name="Beeman R.W."/>
            <person name="Lorenzen M."/>
            <person name="Tomoyasu Y."/>
            <person name="Miller S.C."/>
            <person name="Grossmann D."/>
            <person name="Bucher G."/>
        </authorList>
    </citation>
    <scope>NUCLEOTIDE SEQUENCE [LARGE SCALE GENOMIC DNA]</scope>
    <source>
        <strain evidence="1 2">Georgia GA2</strain>
    </source>
</reference>
<evidence type="ECO:0000313" key="2">
    <source>
        <dbReference type="Proteomes" id="UP000007266"/>
    </source>
</evidence>
<proteinExistence type="predicted"/>
<name>D6WJ93_TRICA</name>
<dbReference type="InParanoid" id="D6WJ93"/>
<organism evidence="1 2">
    <name type="scientific">Tribolium castaneum</name>
    <name type="common">Red flour beetle</name>
    <dbReference type="NCBI Taxonomy" id="7070"/>
    <lineage>
        <taxon>Eukaryota</taxon>
        <taxon>Metazoa</taxon>
        <taxon>Ecdysozoa</taxon>
        <taxon>Arthropoda</taxon>
        <taxon>Hexapoda</taxon>
        <taxon>Insecta</taxon>
        <taxon>Pterygota</taxon>
        <taxon>Neoptera</taxon>
        <taxon>Endopterygota</taxon>
        <taxon>Coleoptera</taxon>
        <taxon>Polyphaga</taxon>
        <taxon>Cucujiformia</taxon>
        <taxon>Tenebrionidae</taxon>
        <taxon>Tenebrionidae incertae sedis</taxon>
        <taxon>Tribolium</taxon>
    </lineage>
</organism>
<dbReference type="HOGENOM" id="CLU_1542085_0_0_1"/>
<sequence length="174" mass="20228">MARFEEIPTELFIYQKMFWRELLIRSRVQVGEVEDPINKVATLWRIPGAVFAKLKRSSALTKARLKFDNWHQPELCVKTPVEISQFVCTCHVKRPDFTFTKARCERVAPEWIMTELHTSCARTDRTAACSSDDGNRCARRRKIGSFGRSVPNRQFYDLRRIFGDDLHEGNGCQS</sequence>
<accession>D6WJ93</accession>
<dbReference type="EMBL" id="KQ971343">
    <property type="protein sequence ID" value="EFA04443.1"/>
    <property type="molecule type" value="Genomic_DNA"/>
</dbReference>